<dbReference type="GO" id="GO:0019290">
    <property type="term" value="P:siderophore biosynthetic process"/>
    <property type="evidence" value="ECO:0007669"/>
    <property type="project" value="InterPro"/>
</dbReference>
<evidence type="ECO:0000256" key="4">
    <source>
        <dbReference type="ARBA" id="ARBA00023027"/>
    </source>
</evidence>
<keyword evidence="3 11" id="KW-0560">Oxidoreductase</keyword>
<keyword evidence="4" id="KW-0520">NAD</keyword>
<dbReference type="NCBIfam" id="TIGR04316">
    <property type="entry name" value="dhbA_paeA"/>
    <property type="match status" value="1"/>
</dbReference>
<proteinExistence type="inferred from homology"/>
<comment type="pathway">
    <text evidence="1">Siderophore biosynthesis.</text>
</comment>
<dbReference type="InterPro" id="IPR002347">
    <property type="entry name" value="SDR_fam"/>
</dbReference>
<feature type="domain" description="Ketoreductase" evidence="10">
    <location>
        <begin position="9"/>
        <end position="179"/>
    </location>
</feature>
<dbReference type="AlphaFoldDB" id="A0AAP6ZWK5"/>
<evidence type="ECO:0000313" key="11">
    <source>
        <dbReference type="EMBL" id="NOJ70976.1"/>
    </source>
</evidence>
<dbReference type="PANTHER" id="PTHR42760">
    <property type="entry name" value="SHORT-CHAIN DEHYDROGENASES/REDUCTASES FAMILY MEMBER"/>
    <property type="match status" value="1"/>
</dbReference>
<comment type="caution">
    <text evidence="11">The sequence shown here is derived from an EMBL/GenBank/DDBJ whole genome shotgun (WGS) entry which is preliminary data.</text>
</comment>
<comment type="catalytic activity">
    <reaction evidence="5">
        <text>(2S,3S)-2,3-dihydroxy-2,3-dihydrobenzoate + NAD(+) = 2,3-dihydroxybenzoate + NADH + H(+)</text>
        <dbReference type="Rhea" id="RHEA:23824"/>
        <dbReference type="ChEBI" id="CHEBI:15378"/>
        <dbReference type="ChEBI" id="CHEBI:36654"/>
        <dbReference type="ChEBI" id="CHEBI:57540"/>
        <dbReference type="ChEBI" id="CHEBI:57945"/>
        <dbReference type="ChEBI" id="CHEBI:58764"/>
        <dbReference type="EC" id="1.3.1.28"/>
    </reaction>
</comment>
<dbReference type="InterPro" id="IPR003560">
    <property type="entry name" value="DHB_DH"/>
</dbReference>
<evidence type="ECO:0000256" key="3">
    <source>
        <dbReference type="ARBA" id="ARBA00023002"/>
    </source>
</evidence>
<protein>
    <recommendedName>
        <fullName evidence="7 8">2,3-dihydro-2,3-dihydroxybenzoate dehydrogenase</fullName>
        <ecNumber evidence="6 8">1.3.1.28</ecNumber>
    </recommendedName>
</protein>
<dbReference type="SUPFAM" id="SSF51735">
    <property type="entry name" value="NAD(P)-binding Rossmann-fold domains"/>
    <property type="match status" value="1"/>
</dbReference>
<dbReference type="Proteomes" id="UP000552038">
    <property type="component" value="Unassembled WGS sequence"/>
</dbReference>
<dbReference type="InterPro" id="IPR020904">
    <property type="entry name" value="Sc_DH/Rdtase_CS"/>
</dbReference>
<evidence type="ECO:0000256" key="1">
    <source>
        <dbReference type="ARBA" id="ARBA00004924"/>
    </source>
</evidence>
<dbReference type="GO" id="GO:0016616">
    <property type="term" value="F:oxidoreductase activity, acting on the CH-OH group of donors, NAD or NADP as acceptor"/>
    <property type="evidence" value="ECO:0007669"/>
    <property type="project" value="UniProtKB-ARBA"/>
</dbReference>
<dbReference type="FunFam" id="3.40.50.720:FF:000160">
    <property type="entry name" value="2,3-dihydro-2,3-dihydroxybenzoate dehydrogenase"/>
    <property type="match status" value="1"/>
</dbReference>
<dbReference type="PANTHER" id="PTHR42760:SF115">
    <property type="entry name" value="3-OXOACYL-[ACYL-CARRIER-PROTEIN] REDUCTASE FABG"/>
    <property type="match status" value="1"/>
</dbReference>
<dbReference type="RefSeq" id="WP_171416488.1">
    <property type="nucleotide sequence ID" value="NZ_JABFOR010000010.1"/>
</dbReference>
<dbReference type="InterPro" id="IPR057326">
    <property type="entry name" value="KR_dom"/>
</dbReference>
<evidence type="ECO:0000256" key="8">
    <source>
        <dbReference type="NCBIfam" id="TIGR04316"/>
    </source>
</evidence>
<dbReference type="PRINTS" id="PR01397">
    <property type="entry name" value="DHBDHDRGNASE"/>
</dbReference>
<evidence type="ECO:0000256" key="9">
    <source>
        <dbReference type="RuleBase" id="RU000363"/>
    </source>
</evidence>
<dbReference type="NCBIfam" id="NF006074">
    <property type="entry name" value="PRK08220.1"/>
    <property type="match status" value="1"/>
</dbReference>
<organism evidence="11 12">
    <name type="scientific">Paenibacillus alvei</name>
    <name type="common">Bacillus alvei</name>
    <dbReference type="NCBI Taxonomy" id="44250"/>
    <lineage>
        <taxon>Bacteria</taxon>
        <taxon>Bacillati</taxon>
        <taxon>Bacillota</taxon>
        <taxon>Bacilli</taxon>
        <taxon>Bacillales</taxon>
        <taxon>Paenibacillaceae</taxon>
        <taxon>Paenibacillus</taxon>
    </lineage>
</organism>
<evidence type="ECO:0000256" key="5">
    <source>
        <dbReference type="ARBA" id="ARBA00052874"/>
    </source>
</evidence>
<evidence type="ECO:0000256" key="6">
    <source>
        <dbReference type="ARBA" id="ARBA00066334"/>
    </source>
</evidence>
<dbReference type="EMBL" id="JABFOR010000010">
    <property type="protein sequence ID" value="NOJ70976.1"/>
    <property type="molecule type" value="Genomic_DNA"/>
</dbReference>
<dbReference type="Pfam" id="PF00106">
    <property type="entry name" value="adh_short"/>
    <property type="match status" value="1"/>
</dbReference>
<dbReference type="InterPro" id="IPR036291">
    <property type="entry name" value="NAD(P)-bd_dom_sf"/>
</dbReference>
<evidence type="ECO:0000313" key="12">
    <source>
        <dbReference type="Proteomes" id="UP000552038"/>
    </source>
</evidence>
<gene>
    <name evidence="11" type="ORF">HMI46_10465</name>
</gene>
<dbReference type="PROSITE" id="PS00061">
    <property type="entry name" value="ADH_SHORT"/>
    <property type="match status" value="1"/>
</dbReference>
<dbReference type="GO" id="GO:0008667">
    <property type="term" value="F:2,3-dihydro-2,3-dihydroxybenzoate dehydrogenase activity"/>
    <property type="evidence" value="ECO:0007669"/>
    <property type="project" value="UniProtKB-UniRule"/>
</dbReference>
<sequence>MKYSGIEGKVAVVTGAAQGIGKAVSRALAVQGAIVAAVDRNEAGCVSLAAELGTDGFRAAAYPVDVGDSSAVDVTVERIEKELGPIGVLVNVAGILRPGPIETLSDEDWQATFRVNVNGVFYMSRAVVKQMAKRRSGAIVTVGSNASGVPRTHMSAYAASKAATTMFTRCLGLEYARHHIRCNIVSPGSTDTEMQRSLWNGQNGAEAMIAGSPESFRLGIPLGRIAQPSDIADAVVFLASEQARHITMHDMCIDGGATLGC</sequence>
<accession>A0AAP6ZWK5</accession>
<dbReference type="SMART" id="SM00822">
    <property type="entry name" value="PKS_KR"/>
    <property type="match status" value="1"/>
</dbReference>
<dbReference type="EC" id="1.3.1.28" evidence="6 8"/>
<evidence type="ECO:0000256" key="7">
    <source>
        <dbReference type="ARBA" id="ARBA00067530"/>
    </source>
</evidence>
<comment type="similarity">
    <text evidence="2 9">Belongs to the short-chain dehydrogenases/reductases (SDR) family.</text>
</comment>
<dbReference type="PRINTS" id="PR00080">
    <property type="entry name" value="SDRFAMILY"/>
</dbReference>
<evidence type="ECO:0000259" key="10">
    <source>
        <dbReference type="SMART" id="SM00822"/>
    </source>
</evidence>
<reference evidence="11 12" key="1">
    <citation type="submission" date="2020-05" db="EMBL/GenBank/DDBJ databases">
        <title>Whole genome sequencing and identification of novel metabolites from Paenibacillus alvei strain JR949.</title>
        <authorList>
            <person name="Rajendhran J."/>
            <person name="Sree Pranav P."/>
            <person name="Mahalakshmi B."/>
            <person name="Karthikeyan R."/>
        </authorList>
    </citation>
    <scope>NUCLEOTIDE SEQUENCE [LARGE SCALE GENOMIC DNA]</scope>
    <source>
        <strain evidence="11 12">JR949</strain>
    </source>
</reference>
<dbReference type="Gene3D" id="3.40.50.720">
    <property type="entry name" value="NAD(P)-binding Rossmann-like Domain"/>
    <property type="match status" value="1"/>
</dbReference>
<evidence type="ECO:0000256" key="2">
    <source>
        <dbReference type="ARBA" id="ARBA00006484"/>
    </source>
</evidence>
<name>A0AAP6ZWK5_PAEAL</name>